<dbReference type="RefSeq" id="WP_063281813.1">
    <property type="nucleotide sequence ID" value="NZ_LIYF01000021.1"/>
</dbReference>
<dbReference type="PANTHER" id="PTHR43617">
    <property type="entry name" value="L-AMINO ACID N-ACETYLTRANSFERASE"/>
    <property type="match status" value="1"/>
</dbReference>
<comment type="caution">
    <text evidence="2">The sequence shown here is derived from an EMBL/GenBank/DDBJ whole genome shotgun (WGS) entry which is preliminary data.</text>
</comment>
<dbReference type="InterPro" id="IPR050276">
    <property type="entry name" value="MshD_Acetyltransferase"/>
</dbReference>
<gene>
    <name evidence="2" type="ORF">AB996_1339</name>
</gene>
<evidence type="ECO:0000313" key="3">
    <source>
        <dbReference type="Proteomes" id="UP000076519"/>
    </source>
</evidence>
<dbReference type="PATRIC" id="fig|1359.32.peg.27"/>
<dbReference type="AlphaFoldDB" id="A0A166JEA2"/>
<dbReference type="CDD" id="cd04301">
    <property type="entry name" value="NAT_SF"/>
    <property type="match status" value="1"/>
</dbReference>
<dbReference type="PROSITE" id="PS51186">
    <property type="entry name" value="GNAT"/>
    <property type="match status" value="1"/>
</dbReference>
<dbReference type="Pfam" id="PF00583">
    <property type="entry name" value="Acetyltransf_1"/>
    <property type="match status" value="1"/>
</dbReference>
<organism evidence="2 3">
    <name type="scientific">Lactococcus lactis subsp. cremoris</name>
    <name type="common">Streptococcus cremoris</name>
    <dbReference type="NCBI Taxonomy" id="1359"/>
    <lineage>
        <taxon>Bacteria</taxon>
        <taxon>Bacillati</taxon>
        <taxon>Bacillota</taxon>
        <taxon>Bacilli</taxon>
        <taxon>Lactobacillales</taxon>
        <taxon>Streptococcaceae</taxon>
        <taxon>Lactococcus</taxon>
    </lineage>
</organism>
<name>A0A166JEA2_LACLC</name>
<proteinExistence type="predicted"/>
<dbReference type="GO" id="GO:0016747">
    <property type="term" value="F:acyltransferase activity, transferring groups other than amino-acyl groups"/>
    <property type="evidence" value="ECO:0007669"/>
    <property type="project" value="InterPro"/>
</dbReference>
<evidence type="ECO:0000313" key="2">
    <source>
        <dbReference type="EMBL" id="KZK06133.1"/>
    </source>
</evidence>
<dbReference type="SUPFAM" id="SSF55729">
    <property type="entry name" value="Acyl-CoA N-acyltransferases (Nat)"/>
    <property type="match status" value="1"/>
</dbReference>
<dbReference type="InterPro" id="IPR000182">
    <property type="entry name" value="GNAT_dom"/>
</dbReference>
<dbReference type="EMBL" id="LIYF01000021">
    <property type="protein sequence ID" value="KZK06133.1"/>
    <property type="molecule type" value="Genomic_DNA"/>
</dbReference>
<dbReference type="PANTHER" id="PTHR43617:SF38">
    <property type="entry name" value="N-ACETYLTRANSFERASE DOMAIN-CONTAINING PROTEIN"/>
    <property type="match status" value="1"/>
</dbReference>
<evidence type="ECO:0000259" key="1">
    <source>
        <dbReference type="PROSITE" id="PS51186"/>
    </source>
</evidence>
<sequence length="165" mass="19083">MDLLLRKALADDFQEIASVHHNAWLETYSNLLPKDFLDNRSLESSIRIFKNNHCVDTVVAVVNGKIVGFCGWGNLRENIFHEELSEIQGIYLLNPFKKNKIGRRMIEFALRELRLEGNQKVGLWVLSTNKNAISFYKKIGFTDTGKFREEYLGQLVIELFFTKGL</sequence>
<dbReference type="Gene3D" id="3.40.630.30">
    <property type="match status" value="1"/>
</dbReference>
<dbReference type="Proteomes" id="UP000076519">
    <property type="component" value="Unassembled WGS sequence"/>
</dbReference>
<accession>A0A166JEA2</accession>
<reference evidence="2 3" key="1">
    <citation type="submission" date="2015-08" db="EMBL/GenBank/DDBJ databases">
        <title>Draft Genome Sequences of 11 Lactococcus lactis subspecies cremoris strains.</title>
        <authorList>
            <person name="Wels M."/>
            <person name="Backus L."/>
            <person name="Boekhorst J."/>
            <person name="Dijkstra A."/>
            <person name="Beerthuizen M."/>
            <person name="Siezen R."/>
            <person name="Bachmann H."/>
            <person name="Van Hijum S."/>
        </authorList>
    </citation>
    <scope>NUCLEOTIDE SEQUENCE [LARGE SCALE GENOMIC DNA]</scope>
    <source>
        <strain evidence="2 3">KW10</strain>
    </source>
</reference>
<protein>
    <submittedName>
        <fullName evidence="2">GCN5-related N-acetyltransferase</fullName>
    </submittedName>
</protein>
<feature type="domain" description="N-acetyltransferase" evidence="1">
    <location>
        <begin position="3"/>
        <end position="162"/>
    </location>
</feature>
<keyword evidence="2" id="KW-0808">Transferase</keyword>
<dbReference type="InterPro" id="IPR016181">
    <property type="entry name" value="Acyl_CoA_acyltransferase"/>
</dbReference>